<evidence type="ECO:0000256" key="2">
    <source>
        <dbReference type="SAM" id="Phobius"/>
    </source>
</evidence>
<evidence type="ECO:0000256" key="1">
    <source>
        <dbReference type="ARBA" id="ARBA00022729"/>
    </source>
</evidence>
<gene>
    <name evidence="4" type="ORF">HID58_034013</name>
</gene>
<dbReference type="EMBL" id="JAGKQM010000009">
    <property type="protein sequence ID" value="KAH0910692.1"/>
    <property type="molecule type" value="Genomic_DNA"/>
</dbReference>
<keyword evidence="5" id="KW-1185">Reference proteome</keyword>
<evidence type="ECO:0000259" key="3">
    <source>
        <dbReference type="Pfam" id="PF05617"/>
    </source>
</evidence>
<evidence type="ECO:0000313" key="5">
    <source>
        <dbReference type="Proteomes" id="UP000824890"/>
    </source>
</evidence>
<sequence length="220" mass="24678">MTNTNILIYYINTFATYFENIGTMAHTSSRTTIVFIVAALICAFVPAFSVEEAEAKSLWDTCLLKISPKCALDIIGVVFENLTITDACCHDLVQEGKMCHDTLIKYIAEKPHLVAHETEYLKKSDDLWTHCVSKAEAKSLWDTCLLKISPKCALDIIGVVFENLTITDACCHDLVQEGKMCHDTLIKYIAEKPHLVAHETEYLKKSDDLWSHCVSISQTA</sequence>
<proteinExistence type="predicted"/>
<reference evidence="4 5" key="1">
    <citation type="submission" date="2021-05" db="EMBL/GenBank/DDBJ databases">
        <title>Genome Assembly of Synthetic Allotetraploid Brassica napus Reveals Homoeologous Exchanges between Subgenomes.</title>
        <authorList>
            <person name="Davis J.T."/>
        </authorList>
    </citation>
    <scope>NUCLEOTIDE SEQUENCE [LARGE SCALE GENOMIC DNA]</scope>
    <source>
        <strain evidence="5">cv. Da-Ae</strain>
        <tissue evidence="4">Seedling</tissue>
    </source>
</reference>
<feature type="domain" description="Prolamin-like" evidence="3">
    <location>
        <begin position="61"/>
        <end position="132"/>
    </location>
</feature>
<feature type="domain" description="Prolamin-like" evidence="3">
    <location>
        <begin position="143"/>
        <end position="214"/>
    </location>
</feature>
<accession>A0ABQ8C0W8</accession>
<dbReference type="Pfam" id="PF05617">
    <property type="entry name" value="Prolamin_like"/>
    <property type="match status" value="2"/>
</dbReference>
<feature type="transmembrane region" description="Helical" evidence="2">
    <location>
        <begin position="32"/>
        <end position="50"/>
    </location>
</feature>
<dbReference type="PANTHER" id="PTHR31951">
    <property type="entry name" value="BIFUNCTIONAL INHIBITOR/LIPID-TRANSFER PROTEIN/SEED STORAGE 2S ALBUMIN SUPERFAMILY PROTEIN-RELATED"/>
    <property type="match status" value="1"/>
</dbReference>
<keyword evidence="2" id="KW-0472">Membrane</keyword>
<keyword evidence="2" id="KW-1133">Transmembrane helix</keyword>
<dbReference type="PANTHER" id="PTHR31951:SF29">
    <property type="entry name" value="ECA1 GAMETOGENESIS FAMILY PROTEIN (DUF784)-RELATED"/>
    <property type="match status" value="1"/>
</dbReference>
<comment type="caution">
    <text evidence="4">The sequence shown here is derived from an EMBL/GenBank/DDBJ whole genome shotgun (WGS) entry which is preliminary data.</text>
</comment>
<organism evidence="4 5">
    <name type="scientific">Brassica napus</name>
    <name type="common">Rape</name>
    <dbReference type="NCBI Taxonomy" id="3708"/>
    <lineage>
        <taxon>Eukaryota</taxon>
        <taxon>Viridiplantae</taxon>
        <taxon>Streptophyta</taxon>
        <taxon>Embryophyta</taxon>
        <taxon>Tracheophyta</taxon>
        <taxon>Spermatophyta</taxon>
        <taxon>Magnoliopsida</taxon>
        <taxon>eudicotyledons</taxon>
        <taxon>Gunneridae</taxon>
        <taxon>Pentapetalae</taxon>
        <taxon>rosids</taxon>
        <taxon>malvids</taxon>
        <taxon>Brassicales</taxon>
        <taxon>Brassicaceae</taxon>
        <taxon>Brassiceae</taxon>
        <taxon>Brassica</taxon>
    </lineage>
</organism>
<keyword evidence="1" id="KW-0732">Signal</keyword>
<protein>
    <recommendedName>
        <fullName evidence="3">Prolamin-like domain-containing protein</fullName>
    </recommendedName>
</protein>
<keyword evidence="2" id="KW-0812">Transmembrane</keyword>
<name>A0ABQ8C0W8_BRANA</name>
<evidence type="ECO:0000313" key="4">
    <source>
        <dbReference type="EMBL" id="KAH0910692.1"/>
    </source>
</evidence>
<dbReference type="InterPro" id="IPR008502">
    <property type="entry name" value="Prolamin-like"/>
</dbReference>
<dbReference type="Proteomes" id="UP000824890">
    <property type="component" value="Unassembled WGS sequence"/>
</dbReference>